<dbReference type="AlphaFoldDB" id="A0A398AFD5"/>
<gene>
    <name evidence="1" type="ORF">BRARA_B03478</name>
</gene>
<reference evidence="1 2" key="1">
    <citation type="submission" date="2018-06" db="EMBL/GenBank/DDBJ databases">
        <title>WGS assembly of Brassica rapa FPsc.</title>
        <authorList>
            <person name="Bowman J."/>
            <person name="Kohchi T."/>
            <person name="Yamato K."/>
            <person name="Jenkins J."/>
            <person name="Shu S."/>
            <person name="Ishizaki K."/>
            <person name="Yamaoka S."/>
            <person name="Nishihama R."/>
            <person name="Nakamura Y."/>
            <person name="Berger F."/>
            <person name="Adam C."/>
            <person name="Aki S."/>
            <person name="Althoff F."/>
            <person name="Araki T."/>
            <person name="Arteaga-Vazquez M."/>
            <person name="Balasubrmanian S."/>
            <person name="Bauer D."/>
            <person name="Boehm C."/>
            <person name="Briginshaw L."/>
            <person name="Caballero-Perez J."/>
            <person name="Catarino B."/>
            <person name="Chen F."/>
            <person name="Chiyoda S."/>
            <person name="Chovatia M."/>
            <person name="Davies K."/>
            <person name="Delmans M."/>
            <person name="Demura T."/>
            <person name="Dierschke T."/>
            <person name="Dolan L."/>
            <person name="Dorantes-Acosta A."/>
            <person name="Eklund D."/>
            <person name="Florent S."/>
            <person name="Flores-Sandoval E."/>
            <person name="Fujiyama A."/>
            <person name="Fukuzawa H."/>
            <person name="Galik B."/>
            <person name="Grimanelli D."/>
            <person name="Grimwood J."/>
            <person name="Grossniklaus U."/>
            <person name="Hamada T."/>
            <person name="Haseloff J."/>
            <person name="Hetherington A."/>
            <person name="Higo A."/>
            <person name="Hirakawa Y."/>
            <person name="Hundley H."/>
            <person name="Ikeda Y."/>
            <person name="Inoue K."/>
            <person name="Inoue S."/>
            <person name="Ishida S."/>
            <person name="Jia Q."/>
            <person name="Kakita M."/>
            <person name="Kanazawa T."/>
            <person name="Kawai Y."/>
            <person name="Kawashima T."/>
            <person name="Kennedy M."/>
            <person name="Kinose K."/>
            <person name="Kinoshita T."/>
            <person name="Kohara Y."/>
            <person name="Koide E."/>
            <person name="Komatsu K."/>
            <person name="Kopischke S."/>
            <person name="Kubo M."/>
            <person name="Kyozuka J."/>
            <person name="Lagercrantz U."/>
            <person name="Lin S."/>
            <person name="Lindquist E."/>
            <person name="Lipzen A."/>
            <person name="Lu C."/>
            <person name="Luna E."/>
            <person name="Martienssen R."/>
            <person name="Minamino N."/>
            <person name="Mizutani M."/>
            <person name="Mizutani M."/>
            <person name="Mochizuki N."/>
            <person name="Monte I."/>
            <person name="Mosher R."/>
            <person name="Nagasaki H."/>
            <person name="Nakagami H."/>
            <person name="Naramoto S."/>
            <person name="Nishitani K."/>
            <person name="Ohtani M."/>
            <person name="Okamoto T."/>
            <person name="Okumura M."/>
            <person name="Phillips J."/>
            <person name="Pollak B."/>
            <person name="Reinders A."/>
            <person name="Roevekamp M."/>
            <person name="Sano R."/>
            <person name="Sawa S."/>
            <person name="Schmid M."/>
            <person name="Shirakawa M."/>
            <person name="Solano R."/>
            <person name="Spunde A."/>
            <person name="Suetsugu N."/>
            <person name="Sugano S."/>
            <person name="Sugiyama A."/>
            <person name="Sun R."/>
            <person name="Suzuki Y."/>
            <person name="Takenaka M."/>
            <person name="Takezawa D."/>
            <person name="Tomogane H."/>
            <person name="Tsuzuki M."/>
            <person name="Ueda T."/>
            <person name="Umeda M."/>
            <person name="Ward J."/>
            <person name="Watanabe Y."/>
            <person name="Yazaki K."/>
            <person name="Yokoyama R."/>
            <person name="Yoshitake Y."/>
            <person name="Yotsui I."/>
            <person name="Zachgo S."/>
            <person name="Schmutz J."/>
        </authorList>
    </citation>
    <scope>NUCLEOTIDE SEQUENCE [LARGE SCALE GENOMIC DNA]</scope>
    <source>
        <strain evidence="2">cv. B-3</strain>
    </source>
</reference>
<sequence>MRFKIGRDDGDQRPWSFSYGAPSSHPLMKKLVTFILSTLFLTTANSETQCRCFKSIISFRDSTADTGNLLSLSDPNDFPHVAFRLYGNTFFHHPTGRF</sequence>
<dbReference type="Proteomes" id="UP000264353">
    <property type="component" value="Chromosome A2"/>
</dbReference>
<evidence type="ECO:0000313" key="1">
    <source>
        <dbReference type="EMBL" id="RID76509.1"/>
    </source>
</evidence>
<dbReference type="EMBL" id="CM010629">
    <property type="protein sequence ID" value="RID76509.1"/>
    <property type="molecule type" value="Genomic_DNA"/>
</dbReference>
<accession>A0A398AFD5</accession>
<organism evidence="1 2">
    <name type="scientific">Brassica campestris</name>
    <name type="common">Field mustard</name>
    <dbReference type="NCBI Taxonomy" id="3711"/>
    <lineage>
        <taxon>Eukaryota</taxon>
        <taxon>Viridiplantae</taxon>
        <taxon>Streptophyta</taxon>
        <taxon>Embryophyta</taxon>
        <taxon>Tracheophyta</taxon>
        <taxon>Spermatophyta</taxon>
        <taxon>Magnoliopsida</taxon>
        <taxon>eudicotyledons</taxon>
        <taxon>Gunneridae</taxon>
        <taxon>Pentapetalae</taxon>
        <taxon>rosids</taxon>
        <taxon>malvids</taxon>
        <taxon>Brassicales</taxon>
        <taxon>Brassicaceae</taxon>
        <taxon>Brassiceae</taxon>
        <taxon>Brassica</taxon>
    </lineage>
</organism>
<proteinExistence type="predicted"/>
<protein>
    <submittedName>
        <fullName evidence="1">Uncharacterized protein</fullName>
    </submittedName>
</protein>
<name>A0A398AFD5_BRACM</name>
<evidence type="ECO:0000313" key="2">
    <source>
        <dbReference type="Proteomes" id="UP000264353"/>
    </source>
</evidence>